<dbReference type="InterPro" id="IPR011990">
    <property type="entry name" value="TPR-like_helical_dom_sf"/>
</dbReference>
<dbReference type="Pfam" id="PF14559">
    <property type="entry name" value="TPR_19"/>
    <property type="match status" value="1"/>
</dbReference>
<dbReference type="PROSITE" id="PS50005">
    <property type="entry name" value="TPR"/>
    <property type="match status" value="1"/>
</dbReference>
<dbReference type="InterPro" id="IPR016024">
    <property type="entry name" value="ARM-type_fold"/>
</dbReference>
<evidence type="ECO:0000313" key="1">
    <source>
        <dbReference type="EMBL" id="KKN09133.1"/>
    </source>
</evidence>
<dbReference type="PROSITE" id="PS50293">
    <property type="entry name" value="TPR_REGION"/>
    <property type="match status" value="1"/>
</dbReference>
<dbReference type="Gene3D" id="1.25.40.10">
    <property type="entry name" value="Tetratricopeptide repeat domain"/>
    <property type="match status" value="1"/>
</dbReference>
<dbReference type="SUPFAM" id="SSF48371">
    <property type="entry name" value="ARM repeat"/>
    <property type="match status" value="1"/>
</dbReference>
<dbReference type="EMBL" id="LAZR01004381">
    <property type="protein sequence ID" value="KKN09133.1"/>
    <property type="molecule type" value="Genomic_DNA"/>
</dbReference>
<gene>
    <name evidence="1" type="ORF">LCGC14_1049660</name>
</gene>
<dbReference type="InterPro" id="IPR019734">
    <property type="entry name" value="TPR_rpt"/>
</dbReference>
<accession>A0A0F9QV86</accession>
<sequence>MGLMKIMTYEKLKSLVKDEEINEICSLIEKDNDIFFKIMDFLGDEDFKIRENALMVIYDGIYSISWKYLQEIEHLILPRILNLFNDPIASVRAEAISLIFCLPEHLDENLPQILKISYELLEEDSIQTQRSAASSLGTAAFWFLGTKRDYKKALEIRLKLARNRDKVIRSKAIYFNQNIRNKFPEEVKKMEPVLKEIAENTIKLLKMDLDMSKDPIRWYKSGMEINNRKKFFKALNLIQKKLKVQPKHKDVWYELGKIYDELGDKPKATEIYKKILKIDPKDPLATLFLSYSDI</sequence>
<dbReference type="AlphaFoldDB" id="A0A0F9QV86"/>
<dbReference type="InterPro" id="IPR011989">
    <property type="entry name" value="ARM-like"/>
</dbReference>
<dbReference type="SUPFAM" id="SSF48452">
    <property type="entry name" value="TPR-like"/>
    <property type="match status" value="1"/>
</dbReference>
<reference evidence="1" key="1">
    <citation type="journal article" date="2015" name="Nature">
        <title>Complex archaea that bridge the gap between prokaryotes and eukaryotes.</title>
        <authorList>
            <person name="Spang A."/>
            <person name="Saw J.H."/>
            <person name="Jorgensen S.L."/>
            <person name="Zaremba-Niedzwiedzka K."/>
            <person name="Martijn J."/>
            <person name="Lind A.E."/>
            <person name="van Eijk R."/>
            <person name="Schleper C."/>
            <person name="Guy L."/>
            <person name="Ettema T.J."/>
        </authorList>
    </citation>
    <scope>NUCLEOTIDE SEQUENCE</scope>
</reference>
<protein>
    <submittedName>
        <fullName evidence="1">Uncharacterized protein</fullName>
    </submittedName>
</protein>
<dbReference type="Gene3D" id="1.25.10.10">
    <property type="entry name" value="Leucine-rich Repeat Variant"/>
    <property type="match status" value="1"/>
</dbReference>
<proteinExistence type="predicted"/>
<dbReference type="SMART" id="SM00028">
    <property type="entry name" value="TPR"/>
    <property type="match status" value="2"/>
</dbReference>
<name>A0A0F9QV86_9ZZZZ</name>
<comment type="caution">
    <text evidence="1">The sequence shown here is derived from an EMBL/GenBank/DDBJ whole genome shotgun (WGS) entry which is preliminary data.</text>
</comment>
<organism evidence="1">
    <name type="scientific">marine sediment metagenome</name>
    <dbReference type="NCBI Taxonomy" id="412755"/>
    <lineage>
        <taxon>unclassified sequences</taxon>
        <taxon>metagenomes</taxon>
        <taxon>ecological metagenomes</taxon>
    </lineage>
</organism>